<feature type="compositionally biased region" description="Polar residues" evidence="2">
    <location>
        <begin position="205"/>
        <end position="215"/>
    </location>
</feature>
<proteinExistence type="inferred from homology"/>
<feature type="domain" description="USP" evidence="4">
    <location>
        <begin position="680"/>
        <end position="1054"/>
    </location>
</feature>
<protein>
    <submittedName>
        <fullName evidence="5">Ubiquitin carboxyl-terminal hydrolase</fullName>
    </submittedName>
</protein>
<feature type="compositionally biased region" description="Polar residues" evidence="2">
    <location>
        <begin position="309"/>
        <end position="338"/>
    </location>
</feature>
<dbReference type="InterPro" id="IPR001763">
    <property type="entry name" value="Rhodanese-like_dom"/>
</dbReference>
<feature type="compositionally biased region" description="Low complexity" evidence="2">
    <location>
        <begin position="159"/>
        <end position="177"/>
    </location>
</feature>
<reference evidence="5 6" key="1">
    <citation type="submission" date="2015-04" db="EMBL/GenBank/DDBJ databases">
        <title>The draft genome sequence of Fusarium langsethiae, a T-2/HT-2 mycotoxin producer.</title>
        <authorList>
            <person name="Lysoe E."/>
            <person name="Divon H.H."/>
            <person name="Terzi V."/>
            <person name="Orru L."/>
            <person name="Lamontanara A."/>
            <person name="Kolseth A.-K."/>
            <person name="Frandsen R.J."/>
            <person name="Nielsen K."/>
            <person name="Thrane U."/>
        </authorList>
    </citation>
    <scope>NUCLEOTIDE SEQUENCE [LARGE SCALE GENOMIC DNA]</scope>
    <source>
        <strain evidence="5 6">Fl201059</strain>
    </source>
</reference>
<evidence type="ECO:0000259" key="3">
    <source>
        <dbReference type="PROSITE" id="PS50206"/>
    </source>
</evidence>
<dbReference type="GO" id="GO:0016579">
    <property type="term" value="P:protein deubiquitination"/>
    <property type="evidence" value="ECO:0007669"/>
    <property type="project" value="InterPro"/>
</dbReference>
<feature type="domain" description="Rhodanese" evidence="3">
    <location>
        <begin position="383"/>
        <end position="511"/>
    </location>
</feature>
<accession>A0A0M9F3E2</accession>
<comment type="similarity">
    <text evidence="1">Belongs to the peptidase C19 family.</text>
</comment>
<dbReference type="Pfam" id="PF00581">
    <property type="entry name" value="Rhodanese"/>
    <property type="match status" value="1"/>
</dbReference>
<name>A0A0M9F3E2_FUSLA</name>
<dbReference type="Pfam" id="PF00443">
    <property type="entry name" value="UCH"/>
    <property type="match status" value="1"/>
</dbReference>
<dbReference type="InterPro" id="IPR028889">
    <property type="entry name" value="USP"/>
</dbReference>
<dbReference type="SUPFAM" id="SSF52821">
    <property type="entry name" value="Rhodanese/Cell cycle control phosphatase"/>
    <property type="match status" value="1"/>
</dbReference>
<dbReference type="Proteomes" id="UP000037904">
    <property type="component" value="Unassembled WGS sequence"/>
</dbReference>
<keyword evidence="5" id="KW-0378">Hydrolase</keyword>
<dbReference type="EMBL" id="JXCE01000016">
    <property type="protein sequence ID" value="KPA45243.1"/>
    <property type="molecule type" value="Genomic_DNA"/>
</dbReference>
<evidence type="ECO:0000313" key="5">
    <source>
        <dbReference type="EMBL" id="KPA45243.1"/>
    </source>
</evidence>
<dbReference type="InterPro" id="IPR036873">
    <property type="entry name" value="Rhodanese-like_dom_sf"/>
</dbReference>
<dbReference type="Gene3D" id="3.40.250.10">
    <property type="entry name" value="Rhodanese-like domain"/>
    <property type="match status" value="1"/>
</dbReference>
<gene>
    <name evidence="5" type="ORF">FLAG1_01907</name>
</gene>
<dbReference type="GO" id="GO:0004843">
    <property type="term" value="F:cysteine-type deubiquitinase activity"/>
    <property type="evidence" value="ECO:0007669"/>
    <property type="project" value="InterPro"/>
</dbReference>
<dbReference type="SMART" id="SM00450">
    <property type="entry name" value="RHOD"/>
    <property type="match status" value="1"/>
</dbReference>
<dbReference type="PROSITE" id="PS50206">
    <property type="entry name" value="RHODANESE_3"/>
    <property type="match status" value="1"/>
</dbReference>
<dbReference type="InterPro" id="IPR001394">
    <property type="entry name" value="Peptidase_C19_UCH"/>
</dbReference>
<feature type="region of interest" description="Disordered" evidence="2">
    <location>
        <begin position="1"/>
        <end position="47"/>
    </location>
</feature>
<dbReference type="OrthoDB" id="292964at2759"/>
<keyword evidence="6" id="KW-1185">Reference proteome</keyword>
<dbReference type="InterPro" id="IPR050185">
    <property type="entry name" value="Ub_carboxyl-term_hydrolase"/>
</dbReference>
<feature type="compositionally biased region" description="Pro residues" evidence="2">
    <location>
        <begin position="619"/>
        <end position="628"/>
    </location>
</feature>
<dbReference type="AlphaFoldDB" id="A0A0M9F3E2"/>
<dbReference type="Gene3D" id="1.20.58.80">
    <property type="entry name" value="Phosphotransferase system, lactose/cellobiose-type IIA subunit"/>
    <property type="match status" value="1"/>
</dbReference>
<feature type="region of interest" description="Disordered" evidence="2">
    <location>
        <begin position="618"/>
        <end position="658"/>
    </location>
</feature>
<evidence type="ECO:0000259" key="4">
    <source>
        <dbReference type="PROSITE" id="PS50235"/>
    </source>
</evidence>
<feature type="compositionally biased region" description="Polar residues" evidence="2">
    <location>
        <begin position="8"/>
        <end position="20"/>
    </location>
</feature>
<evidence type="ECO:0000256" key="2">
    <source>
        <dbReference type="SAM" id="MobiDB-lite"/>
    </source>
</evidence>
<feature type="region of interest" description="Disordered" evidence="2">
    <location>
        <begin position="242"/>
        <end position="368"/>
    </location>
</feature>
<organism evidence="5 6">
    <name type="scientific">Fusarium langsethiae</name>
    <dbReference type="NCBI Taxonomy" id="179993"/>
    <lineage>
        <taxon>Eukaryota</taxon>
        <taxon>Fungi</taxon>
        <taxon>Dikarya</taxon>
        <taxon>Ascomycota</taxon>
        <taxon>Pezizomycotina</taxon>
        <taxon>Sordariomycetes</taxon>
        <taxon>Hypocreomycetidae</taxon>
        <taxon>Hypocreales</taxon>
        <taxon>Nectriaceae</taxon>
        <taxon>Fusarium</taxon>
    </lineage>
</organism>
<dbReference type="Gene3D" id="3.90.70.10">
    <property type="entry name" value="Cysteine proteinases"/>
    <property type="match status" value="1"/>
</dbReference>
<sequence length="1057" mass="117939">MASLGHSRASSVATAGSHSLGTPGAFSHGSIPGGHRGGDSPSKASLPHIDDVIAPLQNLDPNMSARKLLETAETALRQAEMSLDFRRPAIALNEYIRASIIAIQTLPKHPDYYDLRTNHAGFRRAHANLLAKISQQDSIYAQVKQDIIADNKRSGVQPRTVRSSSSQGGSRPQTPSGLAVDGTMSPSKPRFNGTVANGSPARSKPTIQPKPQSLHGNAIKPGVQKEPRAVNQDLAARFANLRGPQASPGQDPRIKTHHITLPKPMGPREMPPPRPPKVGIDTSVPTLPKMPDAIYSPARGSISGEVTRPPSSTPRSLYRTASTASGPGTPNGSSQSQPDYFAPTQSYSNNSIPPAPPSNLTSSIKIPDGHTISPEELYQAMKAKGSILIIDVRMRDDFNDGHIMSSSTICIEPSILLRNNPSAEDISESLILSPNQEQSLFEQRNVYDLVVFYDQNSQDIPQQPRNQGDTAIVSFHQALVHFNYMKELKNTPKMLKGGLDAWIDLMGQASLGSTTSAVSRSGQLDRNRNRQSGIERVRSKYIVKPLKPDEVKAWQETLKHDDDMQTASSPNFTRTTEDFLRRFPPVSLEQESMVSPEEKPQNRAVYGLSHKVDLYTDLPSPPTRPAPALPRRSYSGLTEGRDENELYGNNNTVVPARPSRVPTMKSLEHQSTGDSNRFYTGLNNPHNWCYANSTLQSLLASPDFGKMLANSEWAAKYKAPRKQDEKIDHPQLMIRIISNLFHWMNSGKFQVMKAQTLMDYSRHLCEQSRSIEQFGGSQQQDAQEFMTFILTHLHDETNTRRDRQGNILQPDTSRQTLLKAAMQFWSNHLEYNQSIVDRFWRGLELSTVECLECSTRTYMYTTFDLITVTVGMGRGMTLEQAFDEYASSSPIEDFACARCCRPTRAQQSLSFARFPTLLCVAFRRFNYQPATRDTRKSTAPITWDFNDTDFTRYFLPRGARESSSGTDPLDPAFTGPFRYEAYAVIIHTGSQINNGHYLAYVRDYTSHDPYAWYCCNDTRVTKVRIGSGDRDDVQEEVFKSGRDKVPYLVFFRRKGMR</sequence>
<evidence type="ECO:0000313" key="6">
    <source>
        <dbReference type="Proteomes" id="UP000037904"/>
    </source>
</evidence>
<dbReference type="SUPFAM" id="SSF54001">
    <property type="entry name" value="Cysteine proteinases"/>
    <property type="match status" value="1"/>
</dbReference>
<dbReference type="PROSITE" id="PS50235">
    <property type="entry name" value="USP_3"/>
    <property type="match status" value="1"/>
</dbReference>
<feature type="region of interest" description="Disordered" evidence="2">
    <location>
        <begin position="150"/>
        <end position="220"/>
    </location>
</feature>
<evidence type="ECO:0000256" key="1">
    <source>
        <dbReference type="ARBA" id="ARBA00009085"/>
    </source>
</evidence>
<dbReference type="PANTHER" id="PTHR21646">
    <property type="entry name" value="UBIQUITIN CARBOXYL-TERMINAL HYDROLASE"/>
    <property type="match status" value="1"/>
</dbReference>
<comment type="caution">
    <text evidence="5">The sequence shown here is derived from an EMBL/GenBank/DDBJ whole genome shotgun (WGS) entry which is preliminary data.</text>
</comment>
<dbReference type="InterPro" id="IPR038765">
    <property type="entry name" value="Papain-like_cys_pep_sf"/>
</dbReference>
<dbReference type="CDD" id="cd02674">
    <property type="entry name" value="Peptidase_C19R"/>
    <property type="match status" value="1"/>
</dbReference>